<comment type="catalytic activity">
    <reaction evidence="14">
        <text>a CDP-1,2-diacyl-sn-glycerol + sn-glycerol 3-phosphate = a 1,2-diacyl-sn-glycero-3-phospho-(1'-sn-glycero-3'-phosphate) + CMP + H(+)</text>
        <dbReference type="Rhea" id="RHEA:12593"/>
        <dbReference type="ChEBI" id="CHEBI:15378"/>
        <dbReference type="ChEBI" id="CHEBI:57597"/>
        <dbReference type="ChEBI" id="CHEBI:58332"/>
        <dbReference type="ChEBI" id="CHEBI:60110"/>
        <dbReference type="ChEBI" id="CHEBI:60377"/>
        <dbReference type="EC" id="2.7.8.5"/>
    </reaction>
</comment>
<keyword evidence="7 16" id="KW-0808">Transferase</keyword>
<proteinExistence type="inferred from homology"/>
<evidence type="ECO:0000256" key="9">
    <source>
        <dbReference type="ARBA" id="ARBA00022989"/>
    </source>
</evidence>
<organism evidence="18 19">
    <name type="scientific">Marinospirillum insulare</name>
    <dbReference type="NCBI Taxonomy" id="217169"/>
    <lineage>
        <taxon>Bacteria</taxon>
        <taxon>Pseudomonadati</taxon>
        <taxon>Pseudomonadota</taxon>
        <taxon>Gammaproteobacteria</taxon>
        <taxon>Oceanospirillales</taxon>
        <taxon>Oceanospirillaceae</taxon>
        <taxon>Marinospirillum</taxon>
    </lineage>
</organism>
<feature type="transmembrane region" description="Helical" evidence="17">
    <location>
        <begin position="6"/>
        <end position="24"/>
    </location>
</feature>
<dbReference type="PANTHER" id="PTHR14269:SF62">
    <property type="entry name" value="CDP-DIACYLGLYCEROL--GLYCEROL-3-PHOSPHATE 3-PHOSPHATIDYLTRANSFERASE 1, CHLOROPLASTIC"/>
    <property type="match status" value="1"/>
</dbReference>
<sequence>MNFPTLLTLFRILIIPLLVAIYYLPLDSKYLICAGLFGLAALTDWLDGFLARRWNQMTPFGAFLDPVADKLMVAVALGLLIEVHASWLLTLPALVIIGREIVISALREWMAELGKSANVAVSWLGKVKTTFQMVSIFLLLLAPPGELIAWAGIATLYLAALLTLWSMYSYLRAAMPHLLPSENK</sequence>
<evidence type="ECO:0000313" key="18">
    <source>
        <dbReference type="EMBL" id="GLR63785.1"/>
    </source>
</evidence>
<evidence type="ECO:0000256" key="2">
    <source>
        <dbReference type="ARBA" id="ARBA00005042"/>
    </source>
</evidence>
<dbReference type="NCBIfam" id="TIGR00560">
    <property type="entry name" value="pgsA"/>
    <property type="match status" value="1"/>
</dbReference>
<keyword evidence="19" id="KW-1185">Reference proteome</keyword>
<evidence type="ECO:0000256" key="7">
    <source>
        <dbReference type="ARBA" id="ARBA00022679"/>
    </source>
</evidence>
<name>A0ABQ6A103_9GAMM</name>
<accession>A0ABQ6A103</accession>
<dbReference type="InterPro" id="IPR050324">
    <property type="entry name" value="CDP-alcohol_PTase-I"/>
</dbReference>
<protein>
    <recommendedName>
        <fullName evidence="5 15">CDP-diacylglycerol--glycerol-3-phosphate 3-phosphatidyltransferase</fullName>
        <ecNumber evidence="4 15">2.7.8.5</ecNumber>
    </recommendedName>
</protein>
<keyword evidence="10" id="KW-0443">Lipid metabolism</keyword>
<dbReference type="Pfam" id="PF01066">
    <property type="entry name" value="CDP-OH_P_transf"/>
    <property type="match status" value="1"/>
</dbReference>
<dbReference type="InterPro" id="IPR048254">
    <property type="entry name" value="CDP_ALCOHOL_P_TRANSF_CS"/>
</dbReference>
<evidence type="ECO:0000313" key="19">
    <source>
        <dbReference type="Proteomes" id="UP001156682"/>
    </source>
</evidence>
<dbReference type="EC" id="2.7.8.5" evidence="4 15"/>
<feature type="transmembrane region" description="Helical" evidence="17">
    <location>
        <begin position="119"/>
        <end position="141"/>
    </location>
</feature>
<evidence type="ECO:0000256" key="4">
    <source>
        <dbReference type="ARBA" id="ARBA00013170"/>
    </source>
</evidence>
<comment type="pathway">
    <text evidence="2">Phospholipid metabolism; phosphatidylglycerol biosynthesis; phosphatidylglycerol from CDP-diacylglycerol: step 1/2.</text>
</comment>
<dbReference type="InterPro" id="IPR000462">
    <property type="entry name" value="CDP-OH_P_trans"/>
</dbReference>
<evidence type="ECO:0000256" key="1">
    <source>
        <dbReference type="ARBA" id="ARBA00004141"/>
    </source>
</evidence>
<reference evidence="19" key="1">
    <citation type="journal article" date="2019" name="Int. J. Syst. Evol. Microbiol.">
        <title>The Global Catalogue of Microorganisms (GCM) 10K type strain sequencing project: providing services to taxonomists for standard genome sequencing and annotation.</title>
        <authorList>
            <consortium name="The Broad Institute Genomics Platform"/>
            <consortium name="The Broad Institute Genome Sequencing Center for Infectious Disease"/>
            <person name="Wu L."/>
            <person name="Ma J."/>
        </authorList>
    </citation>
    <scope>NUCLEOTIDE SEQUENCE [LARGE SCALE GENOMIC DNA]</scope>
    <source>
        <strain evidence="19">NBRC 100033</strain>
    </source>
</reference>
<gene>
    <name evidence="18" type="primary">pgsA</name>
    <name evidence="18" type="ORF">GCM10007878_12200</name>
</gene>
<evidence type="ECO:0000256" key="11">
    <source>
        <dbReference type="ARBA" id="ARBA00023136"/>
    </source>
</evidence>
<evidence type="ECO:0000256" key="5">
    <source>
        <dbReference type="ARBA" id="ARBA00014944"/>
    </source>
</evidence>
<comment type="similarity">
    <text evidence="3 16">Belongs to the CDP-alcohol phosphatidyltransferase class-I family.</text>
</comment>
<dbReference type="InterPro" id="IPR043130">
    <property type="entry name" value="CDP-OH_PTrfase_TM_dom"/>
</dbReference>
<keyword evidence="11 17" id="KW-0472">Membrane</keyword>
<keyword evidence="8 17" id="KW-0812">Transmembrane</keyword>
<dbReference type="RefSeq" id="WP_027850833.1">
    <property type="nucleotide sequence ID" value="NZ_BSOR01000017.1"/>
</dbReference>
<feature type="transmembrane region" description="Helical" evidence="17">
    <location>
        <begin position="147"/>
        <end position="171"/>
    </location>
</feature>
<evidence type="ECO:0000256" key="16">
    <source>
        <dbReference type="RuleBase" id="RU003750"/>
    </source>
</evidence>
<evidence type="ECO:0000256" key="15">
    <source>
        <dbReference type="NCBIfam" id="TIGR00560"/>
    </source>
</evidence>
<comment type="caution">
    <text evidence="18">The sequence shown here is derived from an EMBL/GenBank/DDBJ whole genome shotgun (WGS) entry which is preliminary data.</text>
</comment>
<keyword evidence="13" id="KW-1208">Phospholipid metabolism</keyword>
<evidence type="ECO:0000256" key="8">
    <source>
        <dbReference type="ARBA" id="ARBA00022692"/>
    </source>
</evidence>
<dbReference type="PROSITE" id="PS00379">
    <property type="entry name" value="CDP_ALCOHOL_P_TRANSF"/>
    <property type="match status" value="1"/>
</dbReference>
<evidence type="ECO:0000256" key="10">
    <source>
        <dbReference type="ARBA" id="ARBA00023098"/>
    </source>
</evidence>
<feature type="transmembrane region" description="Helical" evidence="17">
    <location>
        <begin position="71"/>
        <end position="98"/>
    </location>
</feature>
<evidence type="ECO:0000256" key="13">
    <source>
        <dbReference type="ARBA" id="ARBA00023264"/>
    </source>
</evidence>
<dbReference type="InterPro" id="IPR004570">
    <property type="entry name" value="Phosphatidylglycerol_P_synth"/>
</dbReference>
<evidence type="ECO:0000256" key="12">
    <source>
        <dbReference type="ARBA" id="ARBA00023209"/>
    </source>
</evidence>
<evidence type="ECO:0000256" key="3">
    <source>
        <dbReference type="ARBA" id="ARBA00010441"/>
    </source>
</evidence>
<dbReference type="Proteomes" id="UP001156682">
    <property type="component" value="Unassembled WGS sequence"/>
</dbReference>
<dbReference type="PANTHER" id="PTHR14269">
    <property type="entry name" value="CDP-DIACYLGLYCEROL--GLYCEROL-3-PHOSPHATE 3-PHOSPHATIDYLTRANSFERASE-RELATED"/>
    <property type="match status" value="1"/>
</dbReference>
<evidence type="ECO:0000256" key="17">
    <source>
        <dbReference type="SAM" id="Phobius"/>
    </source>
</evidence>
<comment type="subcellular location">
    <subcellularLocation>
        <location evidence="1">Membrane</location>
        <topology evidence="1">Multi-pass membrane protein</topology>
    </subcellularLocation>
</comment>
<dbReference type="PIRSF" id="PIRSF000847">
    <property type="entry name" value="Phos_ph_gly_syn"/>
    <property type="match status" value="1"/>
</dbReference>
<evidence type="ECO:0000256" key="14">
    <source>
        <dbReference type="ARBA" id="ARBA00048586"/>
    </source>
</evidence>
<evidence type="ECO:0000256" key="6">
    <source>
        <dbReference type="ARBA" id="ARBA00022516"/>
    </source>
</evidence>
<keyword evidence="6" id="KW-0444">Lipid biosynthesis</keyword>
<keyword evidence="12" id="KW-0594">Phospholipid biosynthesis</keyword>
<keyword evidence="9 17" id="KW-1133">Transmembrane helix</keyword>
<dbReference type="Gene3D" id="1.20.120.1760">
    <property type="match status" value="1"/>
</dbReference>
<dbReference type="EMBL" id="BSOR01000017">
    <property type="protein sequence ID" value="GLR63785.1"/>
    <property type="molecule type" value="Genomic_DNA"/>
</dbReference>